<dbReference type="EMBL" id="BAABBE010000004">
    <property type="protein sequence ID" value="GAA3630542.1"/>
    <property type="molecule type" value="Genomic_DNA"/>
</dbReference>
<evidence type="ECO:0000313" key="1">
    <source>
        <dbReference type="EMBL" id="GAA3630542.1"/>
    </source>
</evidence>
<reference evidence="2" key="1">
    <citation type="journal article" date="2019" name="Int. J. Syst. Evol. Microbiol.">
        <title>The Global Catalogue of Microorganisms (GCM) 10K type strain sequencing project: providing services to taxonomists for standard genome sequencing and annotation.</title>
        <authorList>
            <consortium name="The Broad Institute Genomics Platform"/>
            <consortium name="The Broad Institute Genome Sequencing Center for Infectious Disease"/>
            <person name="Wu L."/>
            <person name="Ma J."/>
        </authorList>
    </citation>
    <scope>NUCLEOTIDE SEQUENCE [LARGE SCALE GENOMIC DNA]</scope>
    <source>
        <strain evidence="2">JCM 17494</strain>
    </source>
</reference>
<evidence type="ECO:0000313" key="2">
    <source>
        <dbReference type="Proteomes" id="UP001500711"/>
    </source>
</evidence>
<dbReference type="Proteomes" id="UP001500711">
    <property type="component" value="Unassembled WGS sequence"/>
</dbReference>
<protein>
    <submittedName>
        <fullName evidence="1">Uncharacterized protein</fullName>
    </submittedName>
</protein>
<proteinExistence type="predicted"/>
<name>A0ABP7AF36_9PSEU</name>
<sequence>MELTLATHVAQSAGVPLCWEPQGAVKRERISPHWWAQATGGSPQPVAMSVREMTRSVRSITERTVSAERASGEGG</sequence>
<accession>A0ABP7AF36</accession>
<comment type="caution">
    <text evidence="1">The sequence shown here is derived from an EMBL/GenBank/DDBJ whole genome shotgun (WGS) entry which is preliminary data.</text>
</comment>
<gene>
    <name evidence="1" type="ORF">GCM10022267_16650</name>
</gene>
<organism evidence="1 2">
    <name type="scientific">Lentzea roselyniae</name>
    <dbReference type="NCBI Taxonomy" id="531940"/>
    <lineage>
        <taxon>Bacteria</taxon>
        <taxon>Bacillati</taxon>
        <taxon>Actinomycetota</taxon>
        <taxon>Actinomycetes</taxon>
        <taxon>Pseudonocardiales</taxon>
        <taxon>Pseudonocardiaceae</taxon>
        <taxon>Lentzea</taxon>
    </lineage>
</organism>
<keyword evidence="2" id="KW-1185">Reference proteome</keyword>